<sequence>MTRGTRCTKFGLKTVVFGVGLSAYASSLRPQRTQTRDKNAWTSILNQQRSALRLRLQTFGVSFGSGPSLIRVIFNLVCRLLGPRLGLVQVGREGKTFWM</sequence>
<dbReference type="EMBL" id="JAACJM010000017">
    <property type="protein sequence ID" value="KAF5368025.1"/>
    <property type="molecule type" value="Genomic_DNA"/>
</dbReference>
<dbReference type="AlphaFoldDB" id="A0A8H5GNR3"/>
<protein>
    <submittedName>
        <fullName evidence="1">Uncharacterized protein</fullName>
    </submittedName>
</protein>
<organism evidence="1 2">
    <name type="scientific">Tetrapyrgos nigripes</name>
    <dbReference type="NCBI Taxonomy" id="182062"/>
    <lineage>
        <taxon>Eukaryota</taxon>
        <taxon>Fungi</taxon>
        <taxon>Dikarya</taxon>
        <taxon>Basidiomycota</taxon>
        <taxon>Agaricomycotina</taxon>
        <taxon>Agaricomycetes</taxon>
        <taxon>Agaricomycetidae</taxon>
        <taxon>Agaricales</taxon>
        <taxon>Marasmiineae</taxon>
        <taxon>Marasmiaceae</taxon>
        <taxon>Tetrapyrgos</taxon>
    </lineage>
</organism>
<reference evidence="1 2" key="1">
    <citation type="journal article" date="2020" name="ISME J.">
        <title>Uncovering the hidden diversity of litter-decomposition mechanisms in mushroom-forming fungi.</title>
        <authorList>
            <person name="Floudas D."/>
            <person name="Bentzer J."/>
            <person name="Ahren D."/>
            <person name="Johansson T."/>
            <person name="Persson P."/>
            <person name="Tunlid A."/>
        </authorList>
    </citation>
    <scope>NUCLEOTIDE SEQUENCE [LARGE SCALE GENOMIC DNA]</scope>
    <source>
        <strain evidence="1 2">CBS 291.85</strain>
    </source>
</reference>
<proteinExistence type="predicted"/>
<dbReference type="Proteomes" id="UP000559256">
    <property type="component" value="Unassembled WGS sequence"/>
</dbReference>
<keyword evidence="2" id="KW-1185">Reference proteome</keyword>
<gene>
    <name evidence="1" type="ORF">D9758_004338</name>
</gene>
<accession>A0A8H5GNR3</accession>
<comment type="caution">
    <text evidence="1">The sequence shown here is derived from an EMBL/GenBank/DDBJ whole genome shotgun (WGS) entry which is preliminary data.</text>
</comment>
<evidence type="ECO:0000313" key="1">
    <source>
        <dbReference type="EMBL" id="KAF5368025.1"/>
    </source>
</evidence>
<evidence type="ECO:0000313" key="2">
    <source>
        <dbReference type="Proteomes" id="UP000559256"/>
    </source>
</evidence>
<name>A0A8H5GNR3_9AGAR</name>